<accession>A0AAY4CDQ5</accession>
<dbReference type="PROSITE" id="PS51269">
    <property type="entry name" value="COMM"/>
    <property type="match status" value="1"/>
</dbReference>
<name>A0AAY4CDQ5_9TELE</name>
<dbReference type="Ensembl" id="ENSDCDT00010038630.1">
    <property type="protein sequence ID" value="ENSDCDP00010031227.1"/>
    <property type="gene ID" value="ENSDCDG00010019900.1"/>
</dbReference>
<dbReference type="RefSeq" id="XP_028837566.1">
    <property type="nucleotide sequence ID" value="XM_028981733.1"/>
</dbReference>
<dbReference type="PANTHER" id="PTHR16231:SF0">
    <property type="entry name" value="COMM DOMAIN-CONTAINING PROTEIN 8"/>
    <property type="match status" value="1"/>
</dbReference>
<reference evidence="2" key="2">
    <citation type="submission" date="2025-08" db="UniProtKB">
        <authorList>
            <consortium name="Ensembl"/>
        </authorList>
    </citation>
    <scope>IDENTIFICATION</scope>
</reference>
<reference evidence="2 3" key="1">
    <citation type="submission" date="2020-06" db="EMBL/GenBank/DDBJ databases">
        <authorList>
            <consortium name="Wellcome Sanger Institute Data Sharing"/>
        </authorList>
    </citation>
    <scope>NUCLEOTIDE SEQUENCE [LARGE SCALE GENOMIC DNA]</scope>
</reference>
<dbReference type="InterPro" id="IPR047155">
    <property type="entry name" value="COMMD4/6/7/8"/>
</dbReference>
<evidence type="ECO:0000313" key="2">
    <source>
        <dbReference type="Ensembl" id="ENSDCDP00010031227.1"/>
    </source>
</evidence>
<organism evidence="2 3">
    <name type="scientific">Denticeps clupeoides</name>
    <name type="common">denticle herring</name>
    <dbReference type="NCBI Taxonomy" id="299321"/>
    <lineage>
        <taxon>Eukaryota</taxon>
        <taxon>Metazoa</taxon>
        <taxon>Chordata</taxon>
        <taxon>Craniata</taxon>
        <taxon>Vertebrata</taxon>
        <taxon>Euteleostomi</taxon>
        <taxon>Actinopterygii</taxon>
        <taxon>Neopterygii</taxon>
        <taxon>Teleostei</taxon>
        <taxon>Clupei</taxon>
        <taxon>Clupeiformes</taxon>
        <taxon>Denticipitoidei</taxon>
        <taxon>Denticipitidae</taxon>
        <taxon>Denticeps</taxon>
    </lineage>
</organism>
<dbReference type="Proteomes" id="UP000694580">
    <property type="component" value="Chromosome 1"/>
</dbReference>
<protein>
    <recommendedName>
        <fullName evidence="1">COMM domain-containing protein</fullName>
    </recommendedName>
</protein>
<feature type="domain" description="COMM" evidence="1">
    <location>
        <begin position="109"/>
        <end position="176"/>
    </location>
</feature>
<evidence type="ECO:0000313" key="3">
    <source>
        <dbReference type="Proteomes" id="UP000694580"/>
    </source>
</evidence>
<proteinExistence type="predicted"/>
<dbReference type="Pfam" id="PF07258">
    <property type="entry name" value="COMM_domain"/>
    <property type="match status" value="1"/>
</dbReference>
<dbReference type="Pfam" id="PF22838">
    <property type="entry name" value="COMMD8_HN"/>
    <property type="match status" value="1"/>
</dbReference>
<dbReference type="PANTHER" id="PTHR16231">
    <property type="entry name" value="COMM DOMAIN-CONTAINING PROTEIN 4-8 FAMILY MEMBER"/>
    <property type="match status" value="1"/>
</dbReference>
<reference evidence="2" key="3">
    <citation type="submission" date="2025-09" db="UniProtKB">
        <authorList>
            <consortium name="Ensembl"/>
        </authorList>
    </citation>
    <scope>IDENTIFICATION</scope>
</reference>
<keyword evidence="3" id="KW-1185">Reference proteome</keyword>
<dbReference type="GeneTree" id="ENSGT00390000018121"/>
<gene>
    <name evidence="2" type="primary">COMMD8</name>
</gene>
<dbReference type="InterPro" id="IPR055184">
    <property type="entry name" value="COMMD8_HN"/>
</dbReference>
<dbReference type="GeneID" id="114791152"/>
<dbReference type="AlphaFoldDB" id="A0AAY4CDQ5"/>
<dbReference type="InterPro" id="IPR017920">
    <property type="entry name" value="COMM"/>
</dbReference>
<evidence type="ECO:0000259" key="1">
    <source>
        <dbReference type="PROSITE" id="PS51269"/>
    </source>
</evidence>
<sequence>MVRGLEKVPLERCAGFLHRVVDGVCGRSFPERTDYADLWSLVEWLELIETLSSLFRTIVGKKCSDAEVQELLSDLKPPHVECVLHCVRSREEEIRLALVERTNGISTSQLKDFNWELKLALSSDKLASLHTPLLNLTLNVKENGTPRPVTIEMNQDELHTLTSAMEAANKVLLQLK</sequence>